<dbReference type="Pfam" id="PF13707">
    <property type="entry name" value="RloB"/>
    <property type="match status" value="1"/>
</dbReference>
<dbReference type="RefSeq" id="WP_131528474.1">
    <property type="nucleotide sequence ID" value="NZ_SJSO01000004.1"/>
</dbReference>
<accession>A0A4R0Q0E0</accession>
<comment type="caution">
    <text evidence="1">The sequence shown here is derived from an EMBL/GenBank/DDBJ whole genome shotgun (WGS) entry which is preliminary data.</text>
</comment>
<dbReference type="Proteomes" id="UP000293925">
    <property type="component" value="Unassembled WGS sequence"/>
</dbReference>
<dbReference type="EMBL" id="SJSO01000004">
    <property type="protein sequence ID" value="TCD28326.1"/>
    <property type="molecule type" value="Genomic_DNA"/>
</dbReference>
<protein>
    <submittedName>
        <fullName evidence="1">RloB domain-containing protein</fullName>
    </submittedName>
</protein>
<reference evidence="1 2" key="1">
    <citation type="submission" date="2019-02" db="EMBL/GenBank/DDBJ databases">
        <title>Pedobacter sp. RP-3-21 sp. nov., isolated from Arctic soil.</title>
        <authorList>
            <person name="Dahal R.H."/>
        </authorList>
    </citation>
    <scope>NUCLEOTIDE SEQUENCE [LARGE SCALE GENOMIC DNA]</scope>
    <source>
        <strain evidence="1 2">RP-3-21</strain>
    </source>
</reference>
<dbReference type="InterPro" id="IPR025591">
    <property type="entry name" value="RloB"/>
</dbReference>
<evidence type="ECO:0000313" key="1">
    <source>
        <dbReference type="EMBL" id="TCD28326.1"/>
    </source>
</evidence>
<dbReference type="OrthoDB" id="9796523at2"/>
<sequence length="196" mass="23087">MKRRVASHTRVLILCEGVTEEVYSKALRTAFLPRNLQRTVTVDVVRYKKNDPTSLLKEAKERKKQAKKEKIPYSDVWLFFDHDNSPHLQLVIEDALRQGFKLAFTAISLEYWFILHFEDCGKAFNSGEECLKYLKQHWPNYHKTKINHFTELGNRLTFAIERAERLEKKHTGVHILDAQPYTSVHQLIAFFRELGK</sequence>
<name>A0A4R0Q0E0_9SPHI</name>
<gene>
    <name evidence="1" type="ORF">EZ456_06480</name>
</gene>
<organism evidence="1 2">
    <name type="scientific">Pedobacter psychrodurus</name>
    <dbReference type="NCBI Taxonomy" id="2530456"/>
    <lineage>
        <taxon>Bacteria</taxon>
        <taxon>Pseudomonadati</taxon>
        <taxon>Bacteroidota</taxon>
        <taxon>Sphingobacteriia</taxon>
        <taxon>Sphingobacteriales</taxon>
        <taxon>Sphingobacteriaceae</taxon>
        <taxon>Pedobacter</taxon>
    </lineage>
</organism>
<proteinExistence type="predicted"/>
<dbReference type="AlphaFoldDB" id="A0A4R0Q0E0"/>
<evidence type="ECO:0000313" key="2">
    <source>
        <dbReference type="Proteomes" id="UP000293925"/>
    </source>
</evidence>
<keyword evidence="2" id="KW-1185">Reference proteome</keyword>